<keyword evidence="1" id="KW-1133">Transmembrane helix</keyword>
<organism evidence="2 3">
    <name type="scientific">Candidatus Nitrotoga arctica</name>
    <dbReference type="NCBI Taxonomy" id="453162"/>
    <lineage>
        <taxon>Bacteria</taxon>
        <taxon>Pseudomonadati</taxon>
        <taxon>Pseudomonadota</taxon>
        <taxon>Betaproteobacteria</taxon>
        <taxon>Nitrosomonadales</taxon>
        <taxon>Gallionellaceae</taxon>
        <taxon>Candidatus Nitrotoga</taxon>
    </lineage>
</organism>
<gene>
    <name evidence="2" type="ORF">NTG6680_1801</name>
</gene>
<feature type="transmembrane region" description="Helical" evidence="1">
    <location>
        <begin position="12"/>
        <end position="32"/>
    </location>
</feature>
<dbReference type="InterPro" id="IPR032314">
    <property type="entry name" value="DUF4845"/>
</dbReference>
<keyword evidence="1" id="KW-0472">Membrane</keyword>
<protein>
    <recommendedName>
        <fullName evidence="4">DUF4845 domain-containing protein</fullName>
    </recommendedName>
</protein>
<name>A0ABM8YZS1_9PROT</name>
<evidence type="ECO:0000313" key="2">
    <source>
        <dbReference type="EMBL" id="CAG9933050.1"/>
    </source>
</evidence>
<proteinExistence type="predicted"/>
<accession>A0ABM8YZS1</accession>
<dbReference type="RefSeq" id="WP_239796897.1">
    <property type="nucleotide sequence ID" value="NZ_OU912926.1"/>
</dbReference>
<sequence>MIKTIANRQRGVSLSGLLVWSVILIIVAIGGMKVIPTYVQDAEIKSILSTIVNDSEMQGAQSKDIRESFSKRAMMNNINVVTANDIEIVKDARGLSLSINYQVKIPLVGNASLLLEFNPSSFKK</sequence>
<dbReference type="Pfam" id="PF16137">
    <property type="entry name" value="DUF4845"/>
    <property type="match status" value="1"/>
</dbReference>
<reference evidence="2 3" key="1">
    <citation type="submission" date="2021-10" db="EMBL/GenBank/DDBJ databases">
        <authorList>
            <person name="Koch H."/>
        </authorList>
    </citation>
    <scope>NUCLEOTIDE SEQUENCE [LARGE SCALE GENOMIC DNA]</scope>
    <source>
        <strain evidence="2">6680</strain>
    </source>
</reference>
<keyword evidence="3" id="KW-1185">Reference proteome</keyword>
<dbReference type="EMBL" id="OU912926">
    <property type="protein sequence ID" value="CAG9933050.1"/>
    <property type="molecule type" value="Genomic_DNA"/>
</dbReference>
<dbReference type="Proteomes" id="UP000839052">
    <property type="component" value="Chromosome"/>
</dbReference>
<evidence type="ECO:0000313" key="3">
    <source>
        <dbReference type="Proteomes" id="UP000839052"/>
    </source>
</evidence>
<evidence type="ECO:0000256" key="1">
    <source>
        <dbReference type="SAM" id="Phobius"/>
    </source>
</evidence>
<evidence type="ECO:0008006" key="4">
    <source>
        <dbReference type="Google" id="ProtNLM"/>
    </source>
</evidence>
<keyword evidence="1" id="KW-0812">Transmembrane</keyword>